<evidence type="ECO:0000256" key="2">
    <source>
        <dbReference type="ARBA" id="ARBA00022741"/>
    </source>
</evidence>
<dbReference type="Proteomes" id="UP000070444">
    <property type="component" value="Unassembled WGS sequence"/>
</dbReference>
<dbReference type="PROSITE" id="PS00674">
    <property type="entry name" value="AAA"/>
    <property type="match status" value="1"/>
</dbReference>
<dbReference type="Gene3D" id="3.40.50.300">
    <property type="entry name" value="P-loop containing nucleotide triphosphate hydrolases"/>
    <property type="match status" value="1"/>
</dbReference>
<dbReference type="InterPro" id="IPR027417">
    <property type="entry name" value="P-loop_NTPase"/>
</dbReference>
<dbReference type="SUPFAM" id="SSF52540">
    <property type="entry name" value="P-loop containing nucleoside triphosphate hydrolases"/>
    <property type="match status" value="1"/>
</dbReference>
<dbReference type="PANTHER" id="PTHR23074:SF17">
    <property type="entry name" value="FIDGETIN-LIKE PROTEIN 1"/>
    <property type="match status" value="1"/>
</dbReference>
<dbReference type="GO" id="GO:0005524">
    <property type="term" value="F:ATP binding"/>
    <property type="evidence" value="ECO:0007669"/>
    <property type="project" value="UniProtKB-KW"/>
</dbReference>
<sequence>MPRTSKANKEEPEDERLKNLDANMIQMIKNEIMGTDLNITWDDIAGLTHAKKTMNEIIVQPIKRPDLFRGLTAPPKGLLLFGPPGTGKTLIGKCIASESQATFFSISASTLTSKWVGEGEKMMRTLFAVARCHQPAVVFLDEVDSLLTSRTEGENEASRRIKTEFLVQFEGVGTTFEEDRILIIGATNRPQEIDEAARRRFRKRLYIPLPDFEGRLALIKRALRNERNTLSEDDFKEIAQKTEGYSGSDLYGLCQEAAFVPLRNVADISSVAKEDVEPISISSFNIALTQIRKSVASSELKHYEAWNQEFGSMG</sequence>
<dbReference type="Gene3D" id="1.10.8.60">
    <property type="match status" value="1"/>
</dbReference>
<proteinExistence type="inferred from homology"/>
<evidence type="ECO:0000313" key="7">
    <source>
        <dbReference type="Proteomes" id="UP000070444"/>
    </source>
</evidence>
<evidence type="ECO:0000256" key="4">
    <source>
        <dbReference type="RuleBase" id="RU003651"/>
    </source>
</evidence>
<reference evidence="6 7" key="1">
    <citation type="journal article" date="2015" name="Genome Biol. Evol.">
        <title>Phylogenomic analyses indicate that early fungi evolved digesting cell walls of algal ancestors of land plants.</title>
        <authorList>
            <person name="Chang Y."/>
            <person name="Wang S."/>
            <person name="Sekimoto S."/>
            <person name="Aerts A.L."/>
            <person name="Choi C."/>
            <person name="Clum A."/>
            <person name="LaButti K.M."/>
            <person name="Lindquist E.A."/>
            <person name="Yee Ngan C."/>
            <person name="Ohm R.A."/>
            <person name="Salamov A.A."/>
            <person name="Grigoriev I.V."/>
            <person name="Spatafora J.W."/>
            <person name="Berbee M.L."/>
        </authorList>
    </citation>
    <scope>NUCLEOTIDE SEQUENCE [LARGE SCALE GENOMIC DNA]</scope>
    <source>
        <strain evidence="6 7">NRRL 28638</strain>
    </source>
</reference>
<dbReference type="InterPro" id="IPR015415">
    <property type="entry name" value="Spast_Vps4_C"/>
</dbReference>
<dbReference type="InterPro" id="IPR003959">
    <property type="entry name" value="ATPase_AAA_core"/>
</dbReference>
<evidence type="ECO:0000259" key="5">
    <source>
        <dbReference type="SMART" id="SM00382"/>
    </source>
</evidence>
<dbReference type="GO" id="GO:0008568">
    <property type="term" value="F:microtubule severing ATPase activity"/>
    <property type="evidence" value="ECO:0007669"/>
    <property type="project" value="TreeGrafter"/>
</dbReference>
<dbReference type="InterPro" id="IPR050304">
    <property type="entry name" value="MT-severing_AAA_ATPase"/>
</dbReference>
<dbReference type="OrthoDB" id="10251136at2759"/>
<name>A0A137PBU6_CONC2</name>
<keyword evidence="3 4" id="KW-0067">ATP-binding</keyword>
<dbReference type="EMBL" id="KQ964452">
    <property type="protein sequence ID" value="KXN72470.1"/>
    <property type="molecule type" value="Genomic_DNA"/>
</dbReference>
<evidence type="ECO:0000256" key="3">
    <source>
        <dbReference type="ARBA" id="ARBA00022840"/>
    </source>
</evidence>
<dbReference type="FunFam" id="3.40.50.300:FF:000093">
    <property type="entry name" value="Fidgetin-like 1"/>
    <property type="match status" value="1"/>
</dbReference>
<dbReference type="FunFam" id="1.10.8.60:FF:000022">
    <property type="entry name" value="Fidgetin like 1"/>
    <property type="match status" value="1"/>
</dbReference>
<dbReference type="OMA" id="LCQEAIW"/>
<keyword evidence="7" id="KW-1185">Reference proteome</keyword>
<gene>
    <name evidence="6" type="ORF">CONCODRAFT_36843</name>
</gene>
<comment type="similarity">
    <text evidence="1 4">Belongs to the AAA ATPase family.</text>
</comment>
<protein>
    <submittedName>
        <fullName evidence="6">AAA domain protein</fullName>
    </submittedName>
</protein>
<dbReference type="InterPro" id="IPR003593">
    <property type="entry name" value="AAA+_ATPase"/>
</dbReference>
<dbReference type="Pfam" id="PF00004">
    <property type="entry name" value="AAA"/>
    <property type="match status" value="1"/>
</dbReference>
<accession>A0A137PBU6</accession>
<dbReference type="Pfam" id="PF09336">
    <property type="entry name" value="Vps4_C"/>
    <property type="match status" value="1"/>
</dbReference>
<evidence type="ECO:0000256" key="1">
    <source>
        <dbReference type="ARBA" id="ARBA00006914"/>
    </source>
</evidence>
<dbReference type="InterPro" id="IPR041569">
    <property type="entry name" value="AAA_lid_3"/>
</dbReference>
<dbReference type="InterPro" id="IPR003960">
    <property type="entry name" value="ATPase_AAA_CS"/>
</dbReference>
<keyword evidence="2 4" id="KW-0547">Nucleotide-binding</keyword>
<dbReference type="STRING" id="796925.A0A137PBU6"/>
<dbReference type="AlphaFoldDB" id="A0A137PBU6"/>
<evidence type="ECO:0000313" key="6">
    <source>
        <dbReference type="EMBL" id="KXN72470.1"/>
    </source>
</evidence>
<dbReference type="SMART" id="SM00382">
    <property type="entry name" value="AAA"/>
    <property type="match status" value="1"/>
</dbReference>
<dbReference type="PANTHER" id="PTHR23074">
    <property type="entry name" value="AAA DOMAIN-CONTAINING"/>
    <property type="match status" value="1"/>
</dbReference>
<feature type="domain" description="AAA+ ATPase" evidence="5">
    <location>
        <begin position="74"/>
        <end position="211"/>
    </location>
</feature>
<dbReference type="GO" id="GO:0016887">
    <property type="term" value="F:ATP hydrolysis activity"/>
    <property type="evidence" value="ECO:0007669"/>
    <property type="project" value="InterPro"/>
</dbReference>
<dbReference type="Pfam" id="PF17862">
    <property type="entry name" value="AAA_lid_3"/>
    <property type="match status" value="1"/>
</dbReference>
<organism evidence="6 7">
    <name type="scientific">Conidiobolus coronatus (strain ATCC 28846 / CBS 209.66 / NRRL 28638)</name>
    <name type="common">Delacroixia coronata</name>
    <dbReference type="NCBI Taxonomy" id="796925"/>
    <lineage>
        <taxon>Eukaryota</taxon>
        <taxon>Fungi</taxon>
        <taxon>Fungi incertae sedis</taxon>
        <taxon>Zoopagomycota</taxon>
        <taxon>Entomophthoromycotina</taxon>
        <taxon>Entomophthoromycetes</taxon>
        <taxon>Entomophthorales</taxon>
        <taxon>Ancylistaceae</taxon>
        <taxon>Conidiobolus</taxon>
    </lineage>
</organism>